<comment type="caution">
    <text evidence="2">The sequence shown here is derived from an EMBL/GenBank/DDBJ whole genome shotgun (WGS) entry which is preliminary data.</text>
</comment>
<name>A0A0M0J9F9_9EUKA</name>
<feature type="compositionally biased region" description="Acidic residues" evidence="1">
    <location>
        <begin position="319"/>
        <end position="344"/>
    </location>
</feature>
<keyword evidence="3" id="KW-1185">Reference proteome</keyword>
<gene>
    <name evidence="2" type="ORF">Ctob_001603</name>
</gene>
<dbReference type="AlphaFoldDB" id="A0A0M0J9F9"/>
<protein>
    <submittedName>
        <fullName evidence="2">Uncharacterized protein</fullName>
    </submittedName>
</protein>
<proteinExistence type="predicted"/>
<organism evidence="2 3">
    <name type="scientific">Chrysochromulina tobinii</name>
    <dbReference type="NCBI Taxonomy" id="1460289"/>
    <lineage>
        <taxon>Eukaryota</taxon>
        <taxon>Haptista</taxon>
        <taxon>Haptophyta</taxon>
        <taxon>Prymnesiophyceae</taxon>
        <taxon>Prymnesiales</taxon>
        <taxon>Chrysochromulinaceae</taxon>
        <taxon>Chrysochromulina</taxon>
    </lineage>
</organism>
<evidence type="ECO:0000313" key="2">
    <source>
        <dbReference type="EMBL" id="KOO23206.1"/>
    </source>
</evidence>
<accession>A0A0M0J9F9</accession>
<evidence type="ECO:0000313" key="3">
    <source>
        <dbReference type="Proteomes" id="UP000037460"/>
    </source>
</evidence>
<dbReference type="EMBL" id="JWZX01003212">
    <property type="protein sequence ID" value="KOO23206.1"/>
    <property type="molecule type" value="Genomic_DNA"/>
</dbReference>
<sequence length="414" mass="43194">MNADTSSSTRVCSLCGFSPIKGHTCTGGPDIARPSEATSMGPSLVITKLLAHSEKSSVVGDLDHVIIYQRICPLEACVRGAGDVPEVALRVSLIFADDGEPVPESDADNSPLIAAGADAMISPRSGIAAFPRFRLGKAVVLVPDHKRRRFRLRLAPRDEGMRKELPWLCADSEPFQVKAIARHYRGTSVLPTANSVATHPPTSAVSSVAAVSSVVQLWEAADEFKWKGGAPKAEPEGGMPAPISAPDGFVTSTPISAPEGVVPAHGARGTSMPAAHDGAPKAARGPSVAKEEDDEEDEGSADESVCVGGACEGGVCDRDDADEAEADPMSTDAEDDADDDEQVDVVDFDFDSDAFDLDLDTDAKGSVCRSSSPSQCGEPSDGAVAEEGMSPPSSQDSSFDWLPTGSQVEELLDC</sequence>
<feature type="region of interest" description="Disordered" evidence="1">
    <location>
        <begin position="253"/>
        <end position="344"/>
    </location>
</feature>
<feature type="compositionally biased region" description="Polar residues" evidence="1">
    <location>
        <begin position="368"/>
        <end position="377"/>
    </location>
</feature>
<reference evidence="3" key="1">
    <citation type="journal article" date="2015" name="PLoS Genet.">
        <title>Genome Sequence and Transcriptome Analyses of Chrysochromulina tobin: Metabolic Tools for Enhanced Algal Fitness in the Prominent Order Prymnesiales (Haptophyceae).</title>
        <authorList>
            <person name="Hovde B.T."/>
            <person name="Deodato C.R."/>
            <person name="Hunsperger H.M."/>
            <person name="Ryken S.A."/>
            <person name="Yost W."/>
            <person name="Jha R.K."/>
            <person name="Patterson J."/>
            <person name="Monnat R.J. Jr."/>
            <person name="Barlow S.B."/>
            <person name="Starkenburg S.R."/>
            <person name="Cattolico R.A."/>
        </authorList>
    </citation>
    <scope>NUCLEOTIDE SEQUENCE</scope>
    <source>
        <strain evidence="3">CCMP291</strain>
    </source>
</reference>
<evidence type="ECO:0000256" key="1">
    <source>
        <dbReference type="SAM" id="MobiDB-lite"/>
    </source>
</evidence>
<feature type="region of interest" description="Disordered" evidence="1">
    <location>
        <begin position="363"/>
        <end position="414"/>
    </location>
</feature>
<dbReference type="Proteomes" id="UP000037460">
    <property type="component" value="Unassembled WGS sequence"/>
</dbReference>
<feature type="compositionally biased region" description="Acidic residues" evidence="1">
    <location>
        <begin position="291"/>
        <end position="301"/>
    </location>
</feature>